<evidence type="ECO:0000313" key="2">
    <source>
        <dbReference type="Proteomes" id="UP000265520"/>
    </source>
</evidence>
<dbReference type="Proteomes" id="UP000265520">
    <property type="component" value="Unassembled WGS sequence"/>
</dbReference>
<organism evidence="1 2">
    <name type="scientific">Trifolium medium</name>
    <dbReference type="NCBI Taxonomy" id="97028"/>
    <lineage>
        <taxon>Eukaryota</taxon>
        <taxon>Viridiplantae</taxon>
        <taxon>Streptophyta</taxon>
        <taxon>Embryophyta</taxon>
        <taxon>Tracheophyta</taxon>
        <taxon>Spermatophyta</taxon>
        <taxon>Magnoliopsida</taxon>
        <taxon>eudicotyledons</taxon>
        <taxon>Gunneridae</taxon>
        <taxon>Pentapetalae</taxon>
        <taxon>rosids</taxon>
        <taxon>fabids</taxon>
        <taxon>Fabales</taxon>
        <taxon>Fabaceae</taxon>
        <taxon>Papilionoideae</taxon>
        <taxon>50 kb inversion clade</taxon>
        <taxon>NPAAA clade</taxon>
        <taxon>Hologalegina</taxon>
        <taxon>IRL clade</taxon>
        <taxon>Trifolieae</taxon>
        <taxon>Trifolium</taxon>
    </lineage>
</organism>
<dbReference type="AlphaFoldDB" id="A0A392PQC6"/>
<protein>
    <submittedName>
        <fullName evidence="1">Ribonuclease H protein</fullName>
    </submittedName>
</protein>
<sequence>MVWIKWDQVCKSKKESGLGVKNLELFNLALCAKWKWRFLSDQSALWLPLLQFRYGSENGYFDLESLVVCGRHDSIW</sequence>
<dbReference type="EMBL" id="LXQA010088484">
    <property type="protein sequence ID" value="MCI13506.1"/>
    <property type="molecule type" value="Genomic_DNA"/>
</dbReference>
<evidence type="ECO:0000313" key="1">
    <source>
        <dbReference type="EMBL" id="MCI13506.1"/>
    </source>
</evidence>
<proteinExistence type="predicted"/>
<reference evidence="1 2" key="1">
    <citation type="journal article" date="2018" name="Front. Plant Sci.">
        <title>Red Clover (Trifolium pratense) and Zigzag Clover (T. medium) - A Picture of Genomic Similarities and Differences.</title>
        <authorList>
            <person name="Dluhosova J."/>
            <person name="Istvanek J."/>
            <person name="Nedelnik J."/>
            <person name="Repkova J."/>
        </authorList>
    </citation>
    <scope>NUCLEOTIDE SEQUENCE [LARGE SCALE GENOMIC DNA]</scope>
    <source>
        <strain evidence="2">cv. 10/8</strain>
        <tissue evidence="1">Leaf</tissue>
    </source>
</reference>
<comment type="caution">
    <text evidence="1">The sequence shown here is derived from an EMBL/GenBank/DDBJ whole genome shotgun (WGS) entry which is preliminary data.</text>
</comment>
<keyword evidence="2" id="KW-1185">Reference proteome</keyword>
<name>A0A392PQC6_9FABA</name>
<accession>A0A392PQC6</accession>